<name>A0ABD3M1X7_9STRA</name>
<protein>
    <submittedName>
        <fullName evidence="1">Uncharacterized protein</fullName>
    </submittedName>
</protein>
<organism evidence="1 2">
    <name type="scientific">Discostella pseudostelligera</name>
    <dbReference type="NCBI Taxonomy" id="259834"/>
    <lineage>
        <taxon>Eukaryota</taxon>
        <taxon>Sar</taxon>
        <taxon>Stramenopiles</taxon>
        <taxon>Ochrophyta</taxon>
        <taxon>Bacillariophyta</taxon>
        <taxon>Coscinodiscophyceae</taxon>
        <taxon>Thalassiosirophycidae</taxon>
        <taxon>Stephanodiscales</taxon>
        <taxon>Stephanodiscaceae</taxon>
        <taxon>Discostella</taxon>
    </lineage>
</organism>
<evidence type="ECO:0000313" key="1">
    <source>
        <dbReference type="EMBL" id="KAL3757738.1"/>
    </source>
</evidence>
<comment type="caution">
    <text evidence="1">The sequence shown here is derived from an EMBL/GenBank/DDBJ whole genome shotgun (WGS) entry which is preliminary data.</text>
</comment>
<dbReference type="EMBL" id="JALLBG020000254">
    <property type="protein sequence ID" value="KAL3757738.1"/>
    <property type="molecule type" value="Genomic_DNA"/>
</dbReference>
<sequence length="148" mass="16573">MSGELMIGGSKGHVEEVVTDPIFISIYAAFRWKRIPNCTGRYTCRDHNTVSHLTPLMLLRAACIDASTITGLKQYYITFDHGERRNPIYVVPFADDGLTGLISYVKMQDEEGIDHSSRFVHTLNSMSGFQRKLSAINVVLSDENLDSS</sequence>
<keyword evidence="2" id="KW-1185">Reference proteome</keyword>
<proteinExistence type="predicted"/>
<gene>
    <name evidence="1" type="ORF">ACHAWU_000379</name>
</gene>
<dbReference type="AlphaFoldDB" id="A0ABD3M1X7"/>
<accession>A0ABD3M1X7</accession>
<reference evidence="1 2" key="1">
    <citation type="submission" date="2024-10" db="EMBL/GenBank/DDBJ databases">
        <title>Updated reference genomes for cyclostephanoid diatoms.</title>
        <authorList>
            <person name="Roberts W.R."/>
            <person name="Alverson A.J."/>
        </authorList>
    </citation>
    <scope>NUCLEOTIDE SEQUENCE [LARGE SCALE GENOMIC DNA]</scope>
    <source>
        <strain evidence="1 2">AJA232-27</strain>
    </source>
</reference>
<dbReference type="Proteomes" id="UP001530293">
    <property type="component" value="Unassembled WGS sequence"/>
</dbReference>
<evidence type="ECO:0000313" key="2">
    <source>
        <dbReference type="Proteomes" id="UP001530293"/>
    </source>
</evidence>